<feature type="non-terminal residue" evidence="1">
    <location>
        <position position="1"/>
    </location>
</feature>
<sequence length="207" mass="21745">VLLVIPTANAHKTRMLVAGFAQQNEARGAAARGVQVHAHTVVASSGVGEQPYDDAGVQGARGRINNALCALAADAETSRALLTENRIGTIFVAAIENYIDTEAGADKTTTGANPRPTDYAVVVVHNATTGQTAAGLSGGTTVPRRYFDYARTLGFDDAAAKHGKVTVGEVLASNVPGIDKANWHIVVAGKSRYDLIVETIERLQIPW</sequence>
<dbReference type="SUPFAM" id="SSF52972">
    <property type="entry name" value="ITPase-like"/>
    <property type="match status" value="1"/>
</dbReference>
<dbReference type="GeneID" id="85319333"/>
<dbReference type="Gene3D" id="3.90.950.10">
    <property type="match status" value="1"/>
</dbReference>
<feature type="non-terminal residue" evidence="1">
    <location>
        <position position="207"/>
    </location>
</feature>
<dbReference type="Proteomes" id="UP001172101">
    <property type="component" value="Unassembled WGS sequence"/>
</dbReference>
<evidence type="ECO:0000313" key="1">
    <source>
        <dbReference type="EMBL" id="KAK0734777.1"/>
    </source>
</evidence>
<proteinExistence type="predicted"/>
<organism evidence="1 2">
    <name type="scientific">Lasiosphaeria miniovina</name>
    <dbReference type="NCBI Taxonomy" id="1954250"/>
    <lineage>
        <taxon>Eukaryota</taxon>
        <taxon>Fungi</taxon>
        <taxon>Dikarya</taxon>
        <taxon>Ascomycota</taxon>
        <taxon>Pezizomycotina</taxon>
        <taxon>Sordariomycetes</taxon>
        <taxon>Sordariomycetidae</taxon>
        <taxon>Sordariales</taxon>
        <taxon>Lasiosphaeriaceae</taxon>
        <taxon>Lasiosphaeria</taxon>
    </lineage>
</organism>
<reference evidence="1" key="1">
    <citation type="submission" date="2023-06" db="EMBL/GenBank/DDBJ databases">
        <title>Genome-scale phylogeny and comparative genomics of the fungal order Sordariales.</title>
        <authorList>
            <consortium name="Lawrence Berkeley National Laboratory"/>
            <person name="Hensen N."/>
            <person name="Bonometti L."/>
            <person name="Westerberg I."/>
            <person name="Brannstrom I.O."/>
            <person name="Guillou S."/>
            <person name="Cros-Aarteil S."/>
            <person name="Calhoun S."/>
            <person name="Haridas S."/>
            <person name="Kuo A."/>
            <person name="Mondo S."/>
            <person name="Pangilinan J."/>
            <person name="Riley R."/>
            <person name="LaButti K."/>
            <person name="Andreopoulos B."/>
            <person name="Lipzen A."/>
            <person name="Chen C."/>
            <person name="Yanf M."/>
            <person name="Daum C."/>
            <person name="Ng V."/>
            <person name="Clum A."/>
            <person name="Steindorff A."/>
            <person name="Ohm R."/>
            <person name="Martin F."/>
            <person name="Silar P."/>
            <person name="Natvig D."/>
            <person name="Lalanne C."/>
            <person name="Gautier V."/>
            <person name="Ament-velasquez S.L."/>
            <person name="Kruys A."/>
            <person name="Hutchinson M.I."/>
            <person name="Powell A.J."/>
            <person name="Barry K."/>
            <person name="Miller A.N."/>
            <person name="Grigoriev I.V."/>
            <person name="Debuchy R."/>
            <person name="Gladieux P."/>
            <person name="Thoren M.H."/>
            <person name="Johannesson H."/>
        </authorList>
    </citation>
    <scope>NUCLEOTIDE SEQUENCE</scope>
    <source>
        <strain evidence="1">SMH2392-1A</strain>
    </source>
</reference>
<dbReference type="EMBL" id="JAUIRO010000001">
    <property type="protein sequence ID" value="KAK0734777.1"/>
    <property type="molecule type" value="Genomic_DNA"/>
</dbReference>
<evidence type="ECO:0000313" key="2">
    <source>
        <dbReference type="Proteomes" id="UP001172101"/>
    </source>
</evidence>
<name>A0AA40BID7_9PEZI</name>
<dbReference type="InterPro" id="IPR029001">
    <property type="entry name" value="ITPase-like_fam"/>
</dbReference>
<dbReference type="RefSeq" id="XP_060303654.1">
    <property type="nucleotide sequence ID" value="XM_060436063.1"/>
</dbReference>
<keyword evidence="2" id="KW-1185">Reference proteome</keyword>
<gene>
    <name evidence="1" type="ORF">B0T26DRAFT_620338</name>
</gene>
<protein>
    <submittedName>
        <fullName evidence="1">Uncharacterized protein</fullName>
    </submittedName>
</protein>
<accession>A0AA40BID7</accession>
<dbReference type="AlphaFoldDB" id="A0AA40BID7"/>
<comment type="caution">
    <text evidence="1">The sequence shown here is derived from an EMBL/GenBank/DDBJ whole genome shotgun (WGS) entry which is preliminary data.</text>
</comment>